<dbReference type="InterPro" id="IPR028994">
    <property type="entry name" value="Integrin_alpha_N"/>
</dbReference>
<dbReference type="Gene3D" id="2.130.10.130">
    <property type="entry name" value="Integrin alpha, N-terminal"/>
    <property type="match status" value="3"/>
</dbReference>
<dbReference type="Pfam" id="PF13517">
    <property type="entry name" value="FG-GAP_3"/>
    <property type="match status" value="3"/>
</dbReference>
<evidence type="ECO:0000259" key="3">
    <source>
        <dbReference type="Pfam" id="PF07593"/>
    </source>
</evidence>
<accession>A0A517Y5K0</accession>
<dbReference type="SUPFAM" id="SSF69318">
    <property type="entry name" value="Integrin alpha N-terminal domain"/>
    <property type="match status" value="1"/>
</dbReference>
<evidence type="ECO:0000313" key="5">
    <source>
        <dbReference type="Proteomes" id="UP000315017"/>
    </source>
</evidence>
<dbReference type="EMBL" id="CP036274">
    <property type="protein sequence ID" value="QDU25519.1"/>
    <property type="molecule type" value="Genomic_DNA"/>
</dbReference>
<dbReference type="RefSeq" id="WP_145084592.1">
    <property type="nucleotide sequence ID" value="NZ_CP036274.1"/>
</dbReference>
<dbReference type="PANTHER" id="PTHR16026:SF0">
    <property type="entry name" value="CARTILAGE ACIDIC PROTEIN 1"/>
    <property type="match status" value="1"/>
</dbReference>
<dbReference type="PANTHER" id="PTHR16026">
    <property type="entry name" value="CARTILAGE ACIDIC PROTEIN 1"/>
    <property type="match status" value="1"/>
</dbReference>
<reference evidence="4 5" key="1">
    <citation type="submission" date="2019-02" db="EMBL/GenBank/DDBJ databases">
        <title>Deep-cultivation of Planctomycetes and their phenomic and genomic characterization uncovers novel biology.</title>
        <authorList>
            <person name="Wiegand S."/>
            <person name="Jogler M."/>
            <person name="Boedeker C."/>
            <person name="Pinto D."/>
            <person name="Vollmers J."/>
            <person name="Rivas-Marin E."/>
            <person name="Kohn T."/>
            <person name="Peeters S.H."/>
            <person name="Heuer A."/>
            <person name="Rast P."/>
            <person name="Oberbeckmann S."/>
            <person name="Bunk B."/>
            <person name="Jeske O."/>
            <person name="Meyerdierks A."/>
            <person name="Storesund J.E."/>
            <person name="Kallscheuer N."/>
            <person name="Luecker S."/>
            <person name="Lage O.M."/>
            <person name="Pohl T."/>
            <person name="Merkel B.J."/>
            <person name="Hornburger P."/>
            <person name="Mueller R.-W."/>
            <person name="Bruemmer F."/>
            <person name="Labrenz M."/>
            <person name="Spormann A.M."/>
            <person name="Op den Camp H."/>
            <person name="Overmann J."/>
            <person name="Amann R."/>
            <person name="Jetten M.S.M."/>
            <person name="Mascher T."/>
            <person name="Medema M.H."/>
            <person name="Devos D.P."/>
            <person name="Kaster A.-K."/>
            <person name="Ovreas L."/>
            <person name="Rohde M."/>
            <person name="Galperin M.Y."/>
            <person name="Jogler C."/>
        </authorList>
    </citation>
    <scope>NUCLEOTIDE SEQUENCE [LARGE SCALE GENOMIC DNA]</scope>
    <source>
        <strain evidence="4 5">ETA_A8</strain>
    </source>
</reference>
<feature type="signal peptide" evidence="2">
    <location>
        <begin position="1"/>
        <end position="19"/>
    </location>
</feature>
<keyword evidence="5" id="KW-1185">Reference proteome</keyword>
<proteinExistence type="predicted"/>
<name>A0A517Y5K0_9BACT</name>
<organism evidence="4 5">
    <name type="scientific">Anatilimnocola aggregata</name>
    <dbReference type="NCBI Taxonomy" id="2528021"/>
    <lineage>
        <taxon>Bacteria</taxon>
        <taxon>Pseudomonadati</taxon>
        <taxon>Planctomycetota</taxon>
        <taxon>Planctomycetia</taxon>
        <taxon>Pirellulales</taxon>
        <taxon>Pirellulaceae</taxon>
        <taxon>Anatilimnocola</taxon>
    </lineage>
</organism>
<feature type="chain" id="PRO_5022157669" evidence="2">
    <location>
        <begin position="20"/>
        <end position="564"/>
    </location>
</feature>
<gene>
    <name evidence="4" type="ORF">ETAA8_05880</name>
</gene>
<dbReference type="InterPro" id="IPR027039">
    <property type="entry name" value="Crtac1"/>
</dbReference>
<dbReference type="AlphaFoldDB" id="A0A517Y5K0"/>
<evidence type="ECO:0000313" key="4">
    <source>
        <dbReference type="EMBL" id="QDU25519.1"/>
    </source>
</evidence>
<dbReference type="InterPro" id="IPR011519">
    <property type="entry name" value="UnbV_ASPIC"/>
</dbReference>
<feature type="domain" description="ASPIC/UnbV" evidence="3">
    <location>
        <begin position="487"/>
        <end position="560"/>
    </location>
</feature>
<dbReference type="InterPro" id="IPR013517">
    <property type="entry name" value="FG-GAP"/>
</dbReference>
<evidence type="ECO:0000256" key="2">
    <source>
        <dbReference type="SAM" id="SignalP"/>
    </source>
</evidence>
<evidence type="ECO:0000256" key="1">
    <source>
        <dbReference type="ARBA" id="ARBA00022729"/>
    </source>
</evidence>
<dbReference type="OrthoDB" id="5287961at2"/>
<protein>
    <submittedName>
        <fullName evidence="4">FG-GAP repeat protein</fullName>
    </submittedName>
</protein>
<dbReference type="Proteomes" id="UP000315017">
    <property type="component" value="Chromosome"/>
</dbReference>
<dbReference type="KEGG" id="aagg:ETAA8_05880"/>
<dbReference type="Pfam" id="PF07593">
    <property type="entry name" value="UnbV_ASPIC"/>
    <property type="match status" value="1"/>
</dbReference>
<sequence length="564" mass="60981" precursor="true">MFSLNRVIVSRGMALVALAMLAGVQARFAIGEEPKSKYPFVFSDAGQATGLLPDVGGIRGHAAAWGDVNADGWPELFVGTFHNAGSKASQLFRNEKGKFRLDAQEHVRTSGIGSGALFVDLNNSGRLDLYVSHCAHGKEGLLTVPSLLFRNEGDGKFTDISKESGACPSGYAGRGLAALDYDGDGLLDLVLCEQYYSPNVKTGPALFRNLGNYRFENVSETAGLPLGLGGLGVAAADLNLDGWPDIFLTHGGGEHRLLLNDGKGKFHEAPGSREVFRWNTGTPDDTPAGVAIADVNRDTLPDLVIGNHFKSPWTKPAPVRLYLNRGIENGTPKFEDVSEAAGLKPLEMKAPHVEIQDFDNDGWADIYVSIVKFQAGRPCPIILKNLGTTREHMPQFSNDAWAVNDFPTDEDRAIKRSGTLFEKILKEKKIIYMAAAPSADFDRDGRLDLFLANWWLESPSLLLRNETPDGHWLDVTVEGKDGVNRMGIGARVNVYATGKSGVPSALLGSREIAIGYGYCSGQEAVAHFGLGQNESVDLEVILPHGKGTIVRKDVKANQRLAVKP</sequence>
<keyword evidence="1 2" id="KW-0732">Signal</keyword>